<keyword evidence="4 6" id="KW-0067">ATP-binding</keyword>
<dbReference type="RefSeq" id="WP_068549471.1">
    <property type="nucleotide sequence ID" value="NZ_AP013035.1"/>
</dbReference>
<proteinExistence type="inferred from homology"/>
<dbReference type="STRING" id="1298851.TST_0671"/>
<dbReference type="SUPFAM" id="SSF52540">
    <property type="entry name" value="P-loop containing nucleoside triphosphate hydrolases"/>
    <property type="match status" value="1"/>
</dbReference>
<dbReference type="InterPro" id="IPR003439">
    <property type="entry name" value="ABC_transporter-like_ATP-bd"/>
</dbReference>
<dbReference type="InterPro" id="IPR003593">
    <property type="entry name" value="AAA+_ATPase"/>
</dbReference>
<dbReference type="EMBL" id="AP013035">
    <property type="protein sequence ID" value="BAT71477.1"/>
    <property type="molecule type" value="Genomic_DNA"/>
</dbReference>
<dbReference type="Proteomes" id="UP000063234">
    <property type="component" value="Chromosome"/>
</dbReference>
<evidence type="ECO:0000259" key="5">
    <source>
        <dbReference type="PROSITE" id="PS50893"/>
    </source>
</evidence>
<comment type="similarity">
    <text evidence="1">Belongs to the ABC transporter superfamily.</text>
</comment>
<dbReference type="InterPro" id="IPR027417">
    <property type="entry name" value="P-loop_NTPase"/>
</dbReference>
<dbReference type="KEGG" id="ttk:TST_0671"/>
<dbReference type="AlphaFoldDB" id="A0A0S3QT22"/>
<evidence type="ECO:0000313" key="6">
    <source>
        <dbReference type="EMBL" id="BAT71477.1"/>
    </source>
</evidence>
<evidence type="ECO:0000256" key="1">
    <source>
        <dbReference type="ARBA" id="ARBA00005417"/>
    </source>
</evidence>
<keyword evidence="7" id="KW-1185">Reference proteome</keyword>
<dbReference type="InterPro" id="IPR050153">
    <property type="entry name" value="Metal_Ion_Import_ABC"/>
</dbReference>
<organism evidence="6 7">
    <name type="scientific">Thermosulfidibacter takaii (strain DSM 17441 / JCM 13301 / NBRC 103674 / ABI70S6)</name>
    <dbReference type="NCBI Taxonomy" id="1298851"/>
    <lineage>
        <taxon>Bacteria</taxon>
        <taxon>Pseudomonadati</taxon>
        <taxon>Thermosulfidibacterota</taxon>
        <taxon>Thermosulfidibacteria</taxon>
        <taxon>Thermosulfidibacterales</taxon>
        <taxon>Thermosulfidibacteraceae</taxon>
    </lineage>
</organism>
<dbReference type="PROSITE" id="PS00211">
    <property type="entry name" value="ABC_TRANSPORTER_1"/>
    <property type="match status" value="1"/>
</dbReference>
<dbReference type="EC" id="3.6.3.-" evidence="6"/>
<dbReference type="PANTHER" id="PTHR42734:SF17">
    <property type="entry name" value="METAL TRANSPORT SYSTEM ATP-BINDING PROTEIN TM_0124-RELATED"/>
    <property type="match status" value="1"/>
</dbReference>
<reference evidence="7" key="1">
    <citation type="journal article" date="2018" name="Science">
        <title>A primordial and reversible TCA cycle in a facultatively chemolithoautotrophic thermophile.</title>
        <authorList>
            <person name="Nunoura T."/>
            <person name="Chikaraishi Y."/>
            <person name="Izaki R."/>
            <person name="Suwa T."/>
            <person name="Sato T."/>
            <person name="Harada T."/>
            <person name="Mori K."/>
            <person name="Kato Y."/>
            <person name="Miyazaki M."/>
            <person name="Shimamura S."/>
            <person name="Yanagawa K."/>
            <person name="Shuto A."/>
            <person name="Ohkouchi N."/>
            <person name="Fujita N."/>
            <person name="Takaki Y."/>
            <person name="Atomi H."/>
            <person name="Takai K."/>
        </authorList>
    </citation>
    <scope>NUCLEOTIDE SEQUENCE [LARGE SCALE GENOMIC DNA]</scope>
    <source>
        <strain evidence="7">DSM 17441 / JCM 13301 / NBRC 103674 / ABI70S6</strain>
    </source>
</reference>
<keyword evidence="2" id="KW-0813">Transport</keyword>
<dbReference type="GO" id="GO:0016887">
    <property type="term" value="F:ATP hydrolysis activity"/>
    <property type="evidence" value="ECO:0007669"/>
    <property type="project" value="InterPro"/>
</dbReference>
<gene>
    <name evidence="6" type="primary">znuC</name>
    <name evidence="6" type="ORF">TST_0671</name>
</gene>
<dbReference type="OrthoDB" id="9806726at2"/>
<keyword evidence="3" id="KW-0547">Nucleotide-binding</keyword>
<evidence type="ECO:0000313" key="7">
    <source>
        <dbReference type="Proteomes" id="UP000063234"/>
    </source>
</evidence>
<dbReference type="PROSITE" id="PS50893">
    <property type="entry name" value="ABC_TRANSPORTER_2"/>
    <property type="match status" value="1"/>
</dbReference>
<evidence type="ECO:0000256" key="3">
    <source>
        <dbReference type="ARBA" id="ARBA00022741"/>
    </source>
</evidence>
<dbReference type="Gene3D" id="3.40.50.300">
    <property type="entry name" value="P-loop containing nucleotide triphosphate hydrolases"/>
    <property type="match status" value="1"/>
</dbReference>
<dbReference type="GO" id="GO:0005524">
    <property type="term" value="F:ATP binding"/>
    <property type="evidence" value="ECO:0007669"/>
    <property type="project" value="UniProtKB-KW"/>
</dbReference>
<dbReference type="InterPro" id="IPR017871">
    <property type="entry name" value="ABC_transporter-like_CS"/>
</dbReference>
<protein>
    <submittedName>
        <fullName evidence="6">Zinc transport system ATP-binding protein</fullName>
        <ecNumber evidence="6">3.6.3.-</ecNumber>
    </submittedName>
</protein>
<dbReference type="CDD" id="cd03235">
    <property type="entry name" value="ABC_Metallic_Cations"/>
    <property type="match status" value="1"/>
</dbReference>
<dbReference type="PANTHER" id="PTHR42734">
    <property type="entry name" value="METAL TRANSPORT SYSTEM ATP-BINDING PROTEIN TM_0124-RELATED"/>
    <property type="match status" value="1"/>
</dbReference>
<evidence type="ECO:0000256" key="2">
    <source>
        <dbReference type="ARBA" id="ARBA00022448"/>
    </source>
</evidence>
<dbReference type="PATRIC" id="fig|1298851.3.peg.697"/>
<evidence type="ECO:0000256" key="4">
    <source>
        <dbReference type="ARBA" id="ARBA00022840"/>
    </source>
</evidence>
<dbReference type="SMART" id="SM00382">
    <property type="entry name" value="AAA"/>
    <property type="match status" value="1"/>
</dbReference>
<name>A0A0S3QT22_THET7</name>
<dbReference type="Pfam" id="PF00005">
    <property type="entry name" value="ABC_tran"/>
    <property type="match status" value="1"/>
</dbReference>
<sequence>MKEAIAIKNLTVNIGNKTVLDNINLTIRSGEFWGIIGPNGGGKTTLLRTIIGVVKPVKGNVKIFGASPEVAVKKGWIGYLPQKINGLVPFSAIDFVSLIGDKEKALESLRLVEMDHKKDMPFERLSGGEKQRVLIAAVLARNPKILLLDEPSTGIDTVAQDAFYNLLRKLKENGITIVMVSHDVGVVAQFVDYIACLNKKLKYSGDPKGALDCKLLKELYGHEVNVFVHHPECKGCHIFQKSS</sequence>
<keyword evidence="6" id="KW-0378">Hydrolase</keyword>
<feature type="domain" description="ABC transporter" evidence="5">
    <location>
        <begin position="5"/>
        <end position="224"/>
    </location>
</feature>
<accession>A0A0S3QT22</accession>